<proteinExistence type="predicted"/>
<organism evidence="1 2">
    <name type="scientific">Mycena metata</name>
    <dbReference type="NCBI Taxonomy" id="1033252"/>
    <lineage>
        <taxon>Eukaryota</taxon>
        <taxon>Fungi</taxon>
        <taxon>Dikarya</taxon>
        <taxon>Basidiomycota</taxon>
        <taxon>Agaricomycotina</taxon>
        <taxon>Agaricomycetes</taxon>
        <taxon>Agaricomycetidae</taxon>
        <taxon>Agaricales</taxon>
        <taxon>Marasmiineae</taxon>
        <taxon>Mycenaceae</taxon>
        <taxon>Mycena</taxon>
    </lineage>
</organism>
<dbReference type="AlphaFoldDB" id="A0AAD7MXA9"/>
<evidence type="ECO:0000313" key="2">
    <source>
        <dbReference type="Proteomes" id="UP001215598"/>
    </source>
</evidence>
<dbReference type="Proteomes" id="UP001215598">
    <property type="component" value="Unassembled WGS sequence"/>
</dbReference>
<dbReference type="EMBL" id="JARKIB010000122">
    <property type="protein sequence ID" value="KAJ7736309.1"/>
    <property type="molecule type" value="Genomic_DNA"/>
</dbReference>
<reference evidence="1" key="1">
    <citation type="submission" date="2023-03" db="EMBL/GenBank/DDBJ databases">
        <title>Massive genome expansion in bonnet fungi (Mycena s.s.) driven by repeated elements and novel gene families across ecological guilds.</title>
        <authorList>
            <consortium name="Lawrence Berkeley National Laboratory"/>
            <person name="Harder C.B."/>
            <person name="Miyauchi S."/>
            <person name="Viragh M."/>
            <person name="Kuo A."/>
            <person name="Thoen E."/>
            <person name="Andreopoulos B."/>
            <person name="Lu D."/>
            <person name="Skrede I."/>
            <person name="Drula E."/>
            <person name="Henrissat B."/>
            <person name="Morin E."/>
            <person name="Kohler A."/>
            <person name="Barry K."/>
            <person name="LaButti K."/>
            <person name="Morin E."/>
            <person name="Salamov A."/>
            <person name="Lipzen A."/>
            <person name="Mereny Z."/>
            <person name="Hegedus B."/>
            <person name="Baldrian P."/>
            <person name="Stursova M."/>
            <person name="Weitz H."/>
            <person name="Taylor A."/>
            <person name="Grigoriev I.V."/>
            <person name="Nagy L.G."/>
            <person name="Martin F."/>
            <person name="Kauserud H."/>
        </authorList>
    </citation>
    <scope>NUCLEOTIDE SEQUENCE</scope>
    <source>
        <strain evidence="1">CBHHK182m</strain>
    </source>
</reference>
<comment type="caution">
    <text evidence="1">The sequence shown here is derived from an EMBL/GenBank/DDBJ whole genome shotgun (WGS) entry which is preliminary data.</text>
</comment>
<gene>
    <name evidence="1" type="ORF">B0H16DRAFT_1764280</name>
</gene>
<accession>A0AAD7MXA9</accession>
<protein>
    <submittedName>
        <fullName evidence="1">Uncharacterized protein</fullName>
    </submittedName>
</protein>
<name>A0AAD7MXA9_9AGAR</name>
<keyword evidence="2" id="KW-1185">Reference proteome</keyword>
<sequence length="148" mass="16725">MIGPVSPPRTIGKLINETGALFALLFSPLAFLSMSSRASPPVNSDNDFNGLRNAMELEFPRPLFSRRRCEAYPRRRLPKTRHRDTAASLDQLRHTPSKSDTPHLIAFNSDTLPSVNQLMRLMMEITEYAEWFKLAHNQIHGAPGIVIE</sequence>
<evidence type="ECO:0000313" key="1">
    <source>
        <dbReference type="EMBL" id="KAJ7736309.1"/>
    </source>
</evidence>